<comment type="caution">
    <text evidence="2">The sequence shown here is derived from an EMBL/GenBank/DDBJ whole genome shotgun (WGS) entry which is preliminary data.</text>
</comment>
<evidence type="ECO:0000313" key="4">
    <source>
        <dbReference type="Proteomes" id="UP000256337"/>
    </source>
</evidence>
<sequence>MKFNGWIITIKYNGEHEVVTNENTLLVIDEEYDVALVLKETNGFIKVSHVNYGSDFYVNADTKELILEIRNPYNAKLPDMN</sequence>
<dbReference type="KEGG" id="sfq:C7J90_03960"/>
<dbReference type="Proteomes" id="UP000597038">
    <property type="component" value="Unassembled WGS sequence"/>
</dbReference>
<dbReference type="Proteomes" id="UP000256562">
    <property type="component" value="Unassembled WGS sequence"/>
</dbReference>
<reference evidence="4 5" key="1">
    <citation type="journal article" date="2018" name="Vet. Microbiol.">
        <title>Characterisation of Staphylococcus felis isolated from cats using whole genome sequencing.</title>
        <authorList>
            <person name="Worthing K."/>
            <person name="Pang S."/>
            <person name="Trott D.J."/>
            <person name="Abraham S."/>
            <person name="Coombs G.W."/>
            <person name="Jordan D."/>
            <person name="McIntyre L."/>
            <person name="Davies M.R."/>
            <person name="Norris J."/>
        </authorList>
    </citation>
    <scope>NUCLEOTIDE SEQUENCE [LARGE SCALE GENOMIC DNA]</scope>
    <source>
        <strain evidence="3 4">F25</strain>
        <strain evidence="2 5">F9</strain>
    </source>
</reference>
<proteinExistence type="predicted"/>
<dbReference type="RefSeq" id="WP_103207474.1">
    <property type="nucleotide sequence ID" value="NZ_CAJUZQ010000006.1"/>
</dbReference>
<keyword evidence="6" id="KW-1185">Reference proteome</keyword>
<evidence type="ECO:0000313" key="5">
    <source>
        <dbReference type="Proteomes" id="UP000256562"/>
    </source>
</evidence>
<dbReference type="EMBL" id="QKYD01000135">
    <property type="protein sequence ID" value="REI20180.1"/>
    <property type="molecule type" value="Genomic_DNA"/>
</dbReference>
<dbReference type="Proteomes" id="UP000256337">
    <property type="component" value="Unassembled WGS sequence"/>
</dbReference>
<reference evidence="1 6" key="2">
    <citation type="submission" date="2020-12" db="EMBL/GenBank/DDBJ databases">
        <title>Genomic analysis of Staphylococcus felis from a cat with skin infection.</title>
        <authorList>
            <person name="Aslantas O."/>
            <person name="Keskin O."/>
            <person name="Buyukaltay K."/>
            <person name="Gullu Yucetepe A."/>
        </authorList>
    </citation>
    <scope>NUCLEOTIDE SEQUENCE [LARGE SCALE GENOMIC DNA]</scope>
    <source>
        <strain evidence="1 6">HARRANVET</strain>
    </source>
</reference>
<accession>A0A2K3ZIX8</accession>
<name>A0A2K3ZIX8_9STAP</name>
<dbReference type="AlphaFoldDB" id="A0A2K3ZIX8"/>
<evidence type="ECO:0000313" key="6">
    <source>
        <dbReference type="Proteomes" id="UP000597038"/>
    </source>
</evidence>
<dbReference type="EMBL" id="JAEDAQ010000004">
    <property type="protein sequence ID" value="MBH9580522.1"/>
    <property type="molecule type" value="Genomic_DNA"/>
</dbReference>
<dbReference type="GeneID" id="48057368"/>
<evidence type="ECO:0000313" key="3">
    <source>
        <dbReference type="EMBL" id="REI20180.1"/>
    </source>
</evidence>
<evidence type="ECO:0000313" key="2">
    <source>
        <dbReference type="EMBL" id="REH90890.1"/>
    </source>
</evidence>
<organism evidence="2 5">
    <name type="scientific">Staphylococcus felis</name>
    <dbReference type="NCBI Taxonomy" id="46127"/>
    <lineage>
        <taxon>Bacteria</taxon>
        <taxon>Bacillati</taxon>
        <taxon>Bacillota</taxon>
        <taxon>Bacilli</taxon>
        <taxon>Bacillales</taxon>
        <taxon>Staphylococcaceae</taxon>
        <taxon>Staphylococcus</taxon>
    </lineage>
</organism>
<gene>
    <name evidence="3" type="ORF">DOS76_09525</name>
    <name evidence="2" type="ORF">DOS83_12020</name>
    <name evidence="1" type="ORF">I9026_03970</name>
</gene>
<evidence type="ECO:0000313" key="1">
    <source>
        <dbReference type="EMBL" id="MBH9580522.1"/>
    </source>
</evidence>
<dbReference type="EMBL" id="QKXQ01000578">
    <property type="protein sequence ID" value="REH90890.1"/>
    <property type="molecule type" value="Genomic_DNA"/>
</dbReference>
<dbReference type="OrthoDB" id="2405792at2"/>
<protein>
    <submittedName>
        <fullName evidence="2">Uncharacterized protein</fullName>
    </submittedName>
</protein>